<evidence type="ECO:0000256" key="1">
    <source>
        <dbReference type="ARBA" id="ARBA00022741"/>
    </source>
</evidence>
<keyword evidence="2" id="KW-0067">ATP-binding</keyword>
<dbReference type="EMBL" id="CAEZXR010000180">
    <property type="protein sequence ID" value="CAB4712653.1"/>
    <property type="molecule type" value="Genomic_DNA"/>
</dbReference>
<dbReference type="SUPFAM" id="SSF52540">
    <property type="entry name" value="P-loop containing nucleoside triphosphate hydrolases"/>
    <property type="match status" value="1"/>
</dbReference>
<sequence length="97" mass="10469">MLFDALTRDELAHIVDLQLALLEQRLAVRRISIDVTDAARTWLAETGYDPAYGARPLRRLVQSAIGDPLARLLISGEVADGGSVTVDLGEGGLVLTR</sequence>
<dbReference type="AlphaFoldDB" id="A0A6J6QSR4"/>
<dbReference type="InterPro" id="IPR050130">
    <property type="entry name" value="ClpA_ClpB"/>
</dbReference>
<dbReference type="FunFam" id="1.10.8.60:FF:000017">
    <property type="entry name" value="ATP-dependent chaperone ClpB"/>
    <property type="match status" value="1"/>
</dbReference>
<dbReference type="GO" id="GO:0016887">
    <property type="term" value="F:ATP hydrolysis activity"/>
    <property type="evidence" value="ECO:0007669"/>
    <property type="project" value="TreeGrafter"/>
</dbReference>
<dbReference type="GO" id="GO:0005524">
    <property type="term" value="F:ATP binding"/>
    <property type="evidence" value="ECO:0007669"/>
    <property type="project" value="UniProtKB-KW"/>
</dbReference>
<proteinExistence type="predicted"/>
<feature type="domain" description="Clp ATPase C-terminal" evidence="3">
    <location>
        <begin position="6"/>
        <end position="95"/>
    </location>
</feature>
<evidence type="ECO:0000256" key="2">
    <source>
        <dbReference type="ARBA" id="ARBA00022840"/>
    </source>
</evidence>
<evidence type="ECO:0000259" key="3">
    <source>
        <dbReference type="SMART" id="SM01086"/>
    </source>
</evidence>
<dbReference type="PANTHER" id="PTHR11638">
    <property type="entry name" value="ATP-DEPENDENT CLP PROTEASE"/>
    <property type="match status" value="1"/>
</dbReference>
<dbReference type="GO" id="GO:0005737">
    <property type="term" value="C:cytoplasm"/>
    <property type="evidence" value="ECO:0007669"/>
    <property type="project" value="TreeGrafter"/>
</dbReference>
<dbReference type="Gene3D" id="1.10.8.60">
    <property type="match status" value="1"/>
</dbReference>
<dbReference type="GO" id="GO:0034605">
    <property type="term" value="P:cellular response to heat"/>
    <property type="evidence" value="ECO:0007669"/>
    <property type="project" value="TreeGrafter"/>
</dbReference>
<organism evidence="4">
    <name type="scientific">freshwater metagenome</name>
    <dbReference type="NCBI Taxonomy" id="449393"/>
    <lineage>
        <taxon>unclassified sequences</taxon>
        <taxon>metagenomes</taxon>
        <taxon>ecological metagenomes</taxon>
    </lineage>
</organism>
<name>A0A6J6QSR4_9ZZZZ</name>
<dbReference type="SMART" id="SM01086">
    <property type="entry name" value="ClpB_D2-small"/>
    <property type="match status" value="1"/>
</dbReference>
<dbReference type="InterPro" id="IPR027417">
    <property type="entry name" value="P-loop_NTPase"/>
</dbReference>
<keyword evidence="1" id="KW-0547">Nucleotide-binding</keyword>
<reference evidence="4" key="1">
    <citation type="submission" date="2020-05" db="EMBL/GenBank/DDBJ databases">
        <authorList>
            <person name="Chiriac C."/>
            <person name="Salcher M."/>
            <person name="Ghai R."/>
            <person name="Kavagutti S V."/>
        </authorList>
    </citation>
    <scope>NUCLEOTIDE SEQUENCE</scope>
</reference>
<accession>A0A6J6QSR4</accession>
<dbReference type="PANTHER" id="PTHR11638:SF18">
    <property type="entry name" value="HEAT SHOCK PROTEIN 104"/>
    <property type="match status" value="1"/>
</dbReference>
<dbReference type="Pfam" id="PF10431">
    <property type="entry name" value="ClpB_D2-small"/>
    <property type="match status" value="1"/>
</dbReference>
<evidence type="ECO:0000313" key="4">
    <source>
        <dbReference type="EMBL" id="CAB4712653.1"/>
    </source>
</evidence>
<protein>
    <submittedName>
        <fullName evidence="4">Unannotated protein</fullName>
    </submittedName>
</protein>
<dbReference type="InterPro" id="IPR019489">
    <property type="entry name" value="Clp_ATPase_C"/>
</dbReference>
<gene>
    <name evidence="4" type="ORF">UFOPK2579_01534</name>
</gene>